<sequence>MLTAFLRWYRSGGSQESFPFLGGHDGVFRHVSRAQRGKARSLREAHQAHCDLIIGGLDSVLLLGGHHVLL</sequence>
<gene>
    <name evidence="1" type="ORF">PMAYCL1PPCAC_09225</name>
</gene>
<organism evidence="1 2">
    <name type="scientific">Pristionchus mayeri</name>
    <dbReference type="NCBI Taxonomy" id="1317129"/>
    <lineage>
        <taxon>Eukaryota</taxon>
        <taxon>Metazoa</taxon>
        <taxon>Ecdysozoa</taxon>
        <taxon>Nematoda</taxon>
        <taxon>Chromadorea</taxon>
        <taxon>Rhabditida</taxon>
        <taxon>Rhabditina</taxon>
        <taxon>Diplogasteromorpha</taxon>
        <taxon>Diplogasteroidea</taxon>
        <taxon>Neodiplogasteridae</taxon>
        <taxon>Pristionchus</taxon>
    </lineage>
</organism>
<dbReference type="EMBL" id="BTRK01000002">
    <property type="protein sequence ID" value="GMR39030.1"/>
    <property type="molecule type" value="Genomic_DNA"/>
</dbReference>
<proteinExistence type="predicted"/>
<protein>
    <submittedName>
        <fullName evidence="1">Uncharacterized protein</fullName>
    </submittedName>
</protein>
<keyword evidence="2" id="KW-1185">Reference proteome</keyword>
<name>A0AAN4ZL96_9BILA</name>
<feature type="non-terminal residue" evidence="1">
    <location>
        <position position="70"/>
    </location>
</feature>
<dbReference type="AlphaFoldDB" id="A0AAN4ZL96"/>
<evidence type="ECO:0000313" key="2">
    <source>
        <dbReference type="Proteomes" id="UP001328107"/>
    </source>
</evidence>
<reference evidence="2" key="1">
    <citation type="submission" date="2022-10" db="EMBL/GenBank/DDBJ databases">
        <title>Genome assembly of Pristionchus species.</title>
        <authorList>
            <person name="Yoshida K."/>
            <person name="Sommer R.J."/>
        </authorList>
    </citation>
    <scope>NUCLEOTIDE SEQUENCE [LARGE SCALE GENOMIC DNA]</scope>
    <source>
        <strain evidence="2">RS5460</strain>
    </source>
</reference>
<evidence type="ECO:0000313" key="1">
    <source>
        <dbReference type="EMBL" id="GMR39030.1"/>
    </source>
</evidence>
<dbReference type="Proteomes" id="UP001328107">
    <property type="component" value="Unassembled WGS sequence"/>
</dbReference>
<comment type="caution">
    <text evidence="1">The sequence shown here is derived from an EMBL/GenBank/DDBJ whole genome shotgun (WGS) entry which is preliminary data.</text>
</comment>
<accession>A0AAN4ZL96</accession>